<organism evidence="1 2">
    <name type="scientific">Synergistes jonesii</name>
    <dbReference type="NCBI Taxonomy" id="2754"/>
    <lineage>
        <taxon>Bacteria</taxon>
        <taxon>Thermotogati</taxon>
        <taxon>Synergistota</taxon>
        <taxon>Synergistia</taxon>
        <taxon>Synergistales</taxon>
        <taxon>Synergistaceae</taxon>
        <taxon>Synergistes</taxon>
    </lineage>
</organism>
<evidence type="ECO:0000313" key="2">
    <source>
        <dbReference type="Proteomes" id="UP000027665"/>
    </source>
</evidence>
<dbReference type="EMBL" id="JMKI01000004">
    <property type="protein sequence ID" value="KEJ93354.1"/>
    <property type="molecule type" value="Genomic_DNA"/>
</dbReference>
<dbReference type="RefSeq" id="WP_037974198.1">
    <property type="nucleotide sequence ID" value="NZ_JMKI01000004.1"/>
</dbReference>
<comment type="caution">
    <text evidence="1">The sequence shown here is derived from an EMBL/GenBank/DDBJ whole genome shotgun (WGS) entry which is preliminary data.</text>
</comment>
<proteinExistence type="predicted"/>
<evidence type="ECO:0000313" key="1">
    <source>
        <dbReference type="EMBL" id="KEJ93354.1"/>
    </source>
</evidence>
<dbReference type="Proteomes" id="UP000027665">
    <property type="component" value="Unassembled WGS sequence"/>
</dbReference>
<reference evidence="1 2" key="1">
    <citation type="submission" date="2014-04" db="EMBL/GenBank/DDBJ databases">
        <title>Draft Genome Sequence of Synergistes jonesii.</title>
        <authorList>
            <person name="Coil D.A."/>
            <person name="Eisen J.A."/>
            <person name="Holland-Moritz H.E."/>
        </authorList>
    </citation>
    <scope>NUCLEOTIDE SEQUENCE [LARGE SCALE GENOMIC DNA]</scope>
    <source>
        <strain evidence="1 2">78-1</strain>
    </source>
</reference>
<keyword evidence="2" id="KW-1185">Reference proteome</keyword>
<dbReference type="GeneID" id="90982540"/>
<accession>A0A073IU87</accession>
<sequence length="97" mass="11286">MSVDFEALKRELNVCMGREPEEDFYYSLDRRAETCLGFAFYDYGVPRECFDREMLVLEAARQLEEEILTKTEILEILKKYTAASADASDTRRAARVD</sequence>
<dbReference type="STRING" id="2754.EH55_08620"/>
<protein>
    <submittedName>
        <fullName evidence="1">Uncharacterized protein</fullName>
    </submittedName>
</protein>
<gene>
    <name evidence="1" type="ORF">EH55_08620</name>
</gene>
<name>A0A073IU87_9BACT</name>
<dbReference type="AlphaFoldDB" id="A0A073IU87"/>